<dbReference type="Gene3D" id="3.30.2350.10">
    <property type="entry name" value="Pseudouridine synthase"/>
    <property type="match status" value="1"/>
</dbReference>
<dbReference type="GO" id="GO:0009982">
    <property type="term" value="F:pseudouridine synthase activity"/>
    <property type="evidence" value="ECO:0007669"/>
    <property type="project" value="InterPro"/>
</dbReference>
<dbReference type="PROSITE" id="PS01129">
    <property type="entry name" value="PSI_RLU"/>
    <property type="match status" value="1"/>
</dbReference>
<dbReference type="PANTHER" id="PTHR21600">
    <property type="entry name" value="MITOCHONDRIAL RNA PSEUDOURIDINE SYNTHASE"/>
    <property type="match status" value="1"/>
</dbReference>
<name>A0A382I691_9ZZZZ</name>
<dbReference type="SUPFAM" id="SSF55120">
    <property type="entry name" value="Pseudouridine synthase"/>
    <property type="match status" value="1"/>
</dbReference>
<organism evidence="3">
    <name type="scientific">marine metagenome</name>
    <dbReference type="NCBI Taxonomy" id="408172"/>
    <lineage>
        <taxon>unclassified sequences</taxon>
        <taxon>metagenomes</taxon>
        <taxon>ecological metagenomes</taxon>
    </lineage>
</organism>
<accession>A0A382I691</accession>
<feature type="domain" description="Pseudouridine synthase RsuA/RluA-like" evidence="2">
    <location>
        <begin position="91"/>
        <end position="161"/>
    </location>
</feature>
<dbReference type="InterPro" id="IPR050188">
    <property type="entry name" value="RluA_PseudoU_synthase"/>
</dbReference>
<dbReference type="GO" id="GO:0003723">
    <property type="term" value="F:RNA binding"/>
    <property type="evidence" value="ECO:0007669"/>
    <property type="project" value="InterPro"/>
</dbReference>
<dbReference type="AlphaFoldDB" id="A0A382I691"/>
<feature type="non-terminal residue" evidence="3">
    <location>
        <position position="161"/>
    </location>
</feature>
<reference evidence="3" key="1">
    <citation type="submission" date="2018-05" db="EMBL/GenBank/DDBJ databases">
        <authorList>
            <person name="Lanie J.A."/>
            <person name="Ng W.-L."/>
            <person name="Kazmierczak K.M."/>
            <person name="Andrzejewski T.M."/>
            <person name="Davidsen T.M."/>
            <person name="Wayne K.J."/>
            <person name="Tettelin H."/>
            <person name="Glass J.I."/>
            <person name="Rusch D."/>
            <person name="Podicherti R."/>
            <person name="Tsui H.-C.T."/>
            <person name="Winkler M.E."/>
        </authorList>
    </citation>
    <scope>NUCLEOTIDE SEQUENCE</scope>
</reference>
<dbReference type="EMBL" id="UINC01065416">
    <property type="protein sequence ID" value="SVB95058.1"/>
    <property type="molecule type" value="Genomic_DNA"/>
</dbReference>
<dbReference type="InterPro" id="IPR020103">
    <property type="entry name" value="PsdUridine_synth_cat_dom_sf"/>
</dbReference>
<proteinExistence type="inferred from homology"/>
<dbReference type="PANTHER" id="PTHR21600:SF87">
    <property type="entry name" value="RNA PSEUDOURIDYLATE SYNTHASE DOMAIN-CONTAINING PROTEIN 1"/>
    <property type="match status" value="1"/>
</dbReference>
<evidence type="ECO:0000313" key="3">
    <source>
        <dbReference type="EMBL" id="SVB95058.1"/>
    </source>
</evidence>
<protein>
    <recommendedName>
        <fullName evidence="2">Pseudouridine synthase RsuA/RluA-like domain-containing protein</fullName>
    </recommendedName>
</protein>
<sequence>MTSGHTELSFHYMRLGGQVETLLQFLLRRFRYLDDQQWKENIDAKRIWVDGKLGKANLKLHDNQKIIYFRPDFLEPEVDPQFDIIYEDDSLIALCKSGNLPTSPSGKYYKNTLVNLVKSRFGMKKLYTLHRLDRETSGVIIFAKRHEIAQTMAALFRKKRI</sequence>
<evidence type="ECO:0000256" key="1">
    <source>
        <dbReference type="ARBA" id="ARBA00010876"/>
    </source>
</evidence>
<gene>
    <name evidence="3" type="ORF">METZ01_LOCUS247912</name>
</gene>
<evidence type="ECO:0000259" key="2">
    <source>
        <dbReference type="Pfam" id="PF00849"/>
    </source>
</evidence>
<dbReference type="InterPro" id="IPR006224">
    <property type="entry name" value="PsdUridine_synth_RluA-like_CS"/>
</dbReference>
<comment type="similarity">
    <text evidence="1">Belongs to the pseudouridine synthase RluA family.</text>
</comment>
<dbReference type="GO" id="GO:0000455">
    <property type="term" value="P:enzyme-directed rRNA pseudouridine synthesis"/>
    <property type="evidence" value="ECO:0007669"/>
    <property type="project" value="TreeGrafter"/>
</dbReference>
<dbReference type="InterPro" id="IPR006145">
    <property type="entry name" value="PsdUridine_synth_RsuA/RluA"/>
</dbReference>
<dbReference type="Pfam" id="PF00849">
    <property type="entry name" value="PseudoU_synth_2"/>
    <property type="match status" value="1"/>
</dbReference>